<dbReference type="Pfam" id="PF14727">
    <property type="entry name" value="PHTB1_N"/>
    <property type="match status" value="1"/>
</dbReference>
<keyword evidence="3" id="KW-1185">Reference proteome</keyword>
<evidence type="ECO:0000259" key="1">
    <source>
        <dbReference type="Pfam" id="PF14727"/>
    </source>
</evidence>
<evidence type="ECO:0000313" key="3">
    <source>
        <dbReference type="Proteomes" id="UP000267027"/>
    </source>
</evidence>
<dbReference type="STRING" id="334426.A0A0R3PIE6"/>
<accession>A0A0R3PIE6</accession>
<dbReference type="AlphaFoldDB" id="A0A0R3PIE6"/>
<feature type="domain" description="PTHB1 N-terminal" evidence="1">
    <location>
        <begin position="9"/>
        <end position="72"/>
    </location>
</feature>
<organism evidence="4">
    <name type="scientific">Angiostrongylus costaricensis</name>
    <name type="common">Nematode worm</name>
    <dbReference type="NCBI Taxonomy" id="334426"/>
    <lineage>
        <taxon>Eukaryota</taxon>
        <taxon>Metazoa</taxon>
        <taxon>Ecdysozoa</taxon>
        <taxon>Nematoda</taxon>
        <taxon>Chromadorea</taxon>
        <taxon>Rhabditida</taxon>
        <taxon>Rhabditina</taxon>
        <taxon>Rhabditomorpha</taxon>
        <taxon>Strongyloidea</taxon>
        <taxon>Metastrongylidae</taxon>
        <taxon>Angiostrongylus</taxon>
    </lineage>
</organism>
<sequence length="212" mass="23964">MAIEDSASVQASIICLCRYAIFCFSTGGSVRWQIRLETVGTSLMVYNAGRESTSIRFCVTTSANALLVPVDNRFIDFKAKIQEMREIEASIKDGGQVDHEKKNAFVMNCFIGELEKATIEHNAKKDAPVCPVTVSFQGIESVTNVKVRTVRRLLMFYLPRLFTKRSYLNPQSLKLRSTSAPQCKRRRDNLSSNSQVCFFDTNINNFSLLFFS</sequence>
<dbReference type="WBParaSite" id="ACOC_0000412301-mRNA-1">
    <property type="protein sequence ID" value="ACOC_0000412301-mRNA-1"/>
    <property type="gene ID" value="ACOC_0000412301"/>
</dbReference>
<dbReference type="GO" id="GO:0034464">
    <property type="term" value="C:BBSome"/>
    <property type="evidence" value="ECO:0007669"/>
    <property type="project" value="InterPro"/>
</dbReference>
<evidence type="ECO:0000313" key="2">
    <source>
        <dbReference type="EMBL" id="VDM55709.1"/>
    </source>
</evidence>
<dbReference type="PANTHER" id="PTHR20991:SF0">
    <property type="entry name" value="PROTEIN PTHB1"/>
    <property type="match status" value="1"/>
</dbReference>
<dbReference type="GO" id="GO:0060271">
    <property type="term" value="P:cilium assembly"/>
    <property type="evidence" value="ECO:0007669"/>
    <property type="project" value="TreeGrafter"/>
</dbReference>
<dbReference type="InterPro" id="IPR026511">
    <property type="entry name" value="PTHB1"/>
</dbReference>
<dbReference type="EMBL" id="UYYA01002101">
    <property type="protein sequence ID" value="VDM55709.1"/>
    <property type="molecule type" value="Genomic_DNA"/>
</dbReference>
<dbReference type="PANTHER" id="PTHR20991">
    <property type="entry name" value="PARATHYROID HORMONE-RESPONSIVE B1 GENE"/>
    <property type="match status" value="1"/>
</dbReference>
<proteinExistence type="predicted"/>
<gene>
    <name evidence="2" type="ORF">ACOC_LOCUS4124</name>
</gene>
<name>A0A0R3PIE6_ANGCS</name>
<evidence type="ECO:0000313" key="4">
    <source>
        <dbReference type="WBParaSite" id="ACOC_0000412301-mRNA-1"/>
    </source>
</evidence>
<dbReference type="OrthoDB" id="10262646at2759"/>
<dbReference type="InterPro" id="IPR028073">
    <property type="entry name" value="PHTB1_N_dom"/>
</dbReference>
<dbReference type="Proteomes" id="UP000267027">
    <property type="component" value="Unassembled WGS sequence"/>
</dbReference>
<reference evidence="2 3" key="2">
    <citation type="submission" date="2018-11" db="EMBL/GenBank/DDBJ databases">
        <authorList>
            <consortium name="Pathogen Informatics"/>
        </authorList>
    </citation>
    <scope>NUCLEOTIDE SEQUENCE [LARGE SCALE GENOMIC DNA]</scope>
    <source>
        <strain evidence="2 3">Costa Rica</strain>
    </source>
</reference>
<reference evidence="4" key="1">
    <citation type="submission" date="2017-02" db="UniProtKB">
        <authorList>
            <consortium name="WormBaseParasite"/>
        </authorList>
    </citation>
    <scope>IDENTIFICATION</scope>
</reference>
<dbReference type="GO" id="GO:0016020">
    <property type="term" value="C:membrane"/>
    <property type="evidence" value="ECO:0007669"/>
    <property type="project" value="TreeGrafter"/>
</dbReference>
<protein>
    <submittedName>
        <fullName evidence="4">PHTB1_N domain-containing protein</fullName>
    </submittedName>
</protein>